<evidence type="ECO:0000313" key="4">
    <source>
        <dbReference type="Proteomes" id="UP000440198"/>
    </source>
</evidence>
<name>A0A7J4YQC5_9BACE</name>
<gene>
    <name evidence="2" type="ORF">F2Z09_07050</name>
    <name evidence="1" type="ORF">F2Z22_07985</name>
</gene>
<accession>A0A7J4YQC5</accession>
<dbReference type="EMBL" id="VWAK01000009">
    <property type="protein sequence ID" value="KAA5230827.1"/>
    <property type="molecule type" value="Genomic_DNA"/>
</dbReference>
<evidence type="ECO:0000313" key="3">
    <source>
        <dbReference type="Proteomes" id="UP000421791"/>
    </source>
</evidence>
<dbReference type="EMBL" id="VWAG01000009">
    <property type="protein sequence ID" value="KAA5258461.1"/>
    <property type="molecule type" value="Genomic_DNA"/>
</dbReference>
<dbReference type="GeneID" id="92989991"/>
<sequence length="150" mass="17215">MEKDFINYIIEGNNYPPDGYVSFDTSDHIRFQNGMDVSGHNYGCNRRFVIEKNIEGGEGYTVTLYNLDGLHPLWKDNIQMAPKRMRIISTSDNIVELRGYGYDENAMALGAPLADASFDSYGIMLLIENAEIRRIQLNMYDRNISIVYLK</sequence>
<evidence type="ECO:0000313" key="2">
    <source>
        <dbReference type="EMBL" id="KAA5258461.1"/>
    </source>
</evidence>
<dbReference type="RefSeq" id="WP_005848458.1">
    <property type="nucleotide sequence ID" value="NZ_JADOZO010000362.1"/>
</dbReference>
<keyword evidence="4" id="KW-1185">Reference proteome</keyword>
<dbReference type="Proteomes" id="UP000440198">
    <property type="component" value="Unassembled WGS sequence"/>
</dbReference>
<reference evidence="3 4" key="1">
    <citation type="journal article" date="2019" name="Nat. Med.">
        <title>A library of human gut bacterial isolates paired with longitudinal multiomics data enables mechanistic microbiome research.</title>
        <authorList>
            <person name="Poyet M."/>
            <person name="Groussin M."/>
            <person name="Gibbons S.M."/>
            <person name="Avila-Pacheco J."/>
            <person name="Jiang X."/>
            <person name="Kearney S.M."/>
            <person name="Perrotta A.R."/>
            <person name="Berdy B."/>
            <person name="Zhao S."/>
            <person name="Lieberman T.D."/>
            <person name="Swanson P.K."/>
            <person name="Smith M."/>
            <person name="Roesemann S."/>
            <person name="Alexander J.E."/>
            <person name="Rich S.A."/>
            <person name="Livny J."/>
            <person name="Vlamakis H."/>
            <person name="Clish C."/>
            <person name="Bullock K."/>
            <person name="Deik A."/>
            <person name="Scott J."/>
            <person name="Pierce K.A."/>
            <person name="Xavier R.J."/>
            <person name="Alm E.J."/>
        </authorList>
    </citation>
    <scope>NUCLEOTIDE SEQUENCE [LARGE SCALE GENOMIC DNA]</scope>
    <source>
        <strain evidence="2 4">BIOML-A2</strain>
        <strain evidence="1 3">BIOML-A6</strain>
    </source>
</reference>
<dbReference type="Proteomes" id="UP000421791">
    <property type="component" value="Unassembled WGS sequence"/>
</dbReference>
<comment type="caution">
    <text evidence="1">The sequence shown here is derived from an EMBL/GenBank/DDBJ whole genome shotgun (WGS) entry which is preliminary data.</text>
</comment>
<proteinExistence type="predicted"/>
<protein>
    <submittedName>
        <fullName evidence="1">Uncharacterized protein</fullName>
    </submittedName>
</protein>
<organism evidence="1 3">
    <name type="scientific">Bacteroides finegoldii</name>
    <dbReference type="NCBI Taxonomy" id="338188"/>
    <lineage>
        <taxon>Bacteria</taxon>
        <taxon>Pseudomonadati</taxon>
        <taxon>Bacteroidota</taxon>
        <taxon>Bacteroidia</taxon>
        <taxon>Bacteroidales</taxon>
        <taxon>Bacteroidaceae</taxon>
        <taxon>Bacteroides</taxon>
    </lineage>
</organism>
<dbReference type="AlphaFoldDB" id="A0A7J4YQC5"/>
<evidence type="ECO:0000313" key="1">
    <source>
        <dbReference type="EMBL" id="KAA5230827.1"/>
    </source>
</evidence>